<dbReference type="GO" id="GO:0003677">
    <property type="term" value="F:DNA binding"/>
    <property type="evidence" value="ECO:0007669"/>
    <property type="project" value="UniProtKB-KW"/>
</dbReference>
<dbReference type="PRINTS" id="PR00046">
    <property type="entry name" value="SIGMA70FCT"/>
</dbReference>
<dbReference type="Gene3D" id="1.10.601.10">
    <property type="entry name" value="RNA Polymerase Primary Sigma Factor"/>
    <property type="match status" value="1"/>
</dbReference>
<dbReference type="SUPFAM" id="SSF88659">
    <property type="entry name" value="Sigma3 and sigma4 domains of RNA polymerase sigma factors"/>
    <property type="match status" value="1"/>
</dbReference>
<dbReference type="AlphaFoldDB" id="A0A0K1XGG8"/>
<gene>
    <name evidence="8" type="ORF">AKN88_11230</name>
    <name evidence="9" type="ORF">HX099_10360</name>
</gene>
<reference evidence="8 10" key="1">
    <citation type="journal article" date="2015" name="Genome Announc.">
        <title>Genome Sequences of Oblitimonas alkaliphila gen. nov. sp. nov. (Proposed), a Novel Bacterium of the Pseudomonadaceae Family.</title>
        <authorList>
            <person name="Lauer A.C."/>
            <person name="Nicholson A.C."/>
            <person name="Humrighouse B.W."/>
            <person name="Emery B."/>
            <person name="Drobish A."/>
            <person name="Juieng P."/>
            <person name="Loparev V."/>
            <person name="McQuiston J.R."/>
        </authorList>
    </citation>
    <scope>NUCLEOTIDE SEQUENCE [LARGE SCALE GENOMIC DNA]</scope>
    <source>
        <strain evidence="8 10">E5571</strain>
    </source>
</reference>
<dbReference type="InterPro" id="IPR013324">
    <property type="entry name" value="RNA_pol_sigma_r3/r4-like"/>
</dbReference>
<evidence type="ECO:0000256" key="2">
    <source>
        <dbReference type="ARBA" id="ARBA00023082"/>
    </source>
</evidence>
<dbReference type="Proteomes" id="UP000063953">
    <property type="component" value="Chromosome"/>
</dbReference>
<evidence type="ECO:0000259" key="6">
    <source>
        <dbReference type="Pfam" id="PF04542"/>
    </source>
</evidence>
<dbReference type="InterPro" id="IPR009042">
    <property type="entry name" value="RNA_pol_sigma70_r1_2"/>
</dbReference>
<dbReference type="Pfam" id="PF04542">
    <property type="entry name" value="Sigma70_r2"/>
    <property type="match status" value="1"/>
</dbReference>
<dbReference type="EMBL" id="CP012365">
    <property type="protein sequence ID" value="AKX60436.1"/>
    <property type="molecule type" value="Genomic_DNA"/>
</dbReference>
<evidence type="ECO:0000256" key="3">
    <source>
        <dbReference type="ARBA" id="ARBA00023125"/>
    </source>
</evidence>
<evidence type="ECO:0000256" key="1">
    <source>
        <dbReference type="ARBA" id="ARBA00023015"/>
    </source>
</evidence>
<proteinExistence type="predicted"/>
<dbReference type="SUPFAM" id="SSF88946">
    <property type="entry name" value="Sigma2 domain of RNA polymerase sigma factors"/>
    <property type="match status" value="1"/>
</dbReference>
<dbReference type="Gene3D" id="1.10.10.10">
    <property type="entry name" value="Winged helix-like DNA-binding domain superfamily/Winged helix DNA-binding domain"/>
    <property type="match status" value="1"/>
</dbReference>
<reference evidence="9" key="2">
    <citation type="submission" date="2020-06" db="EMBL/GenBank/DDBJ databases">
        <authorList>
            <person name="Dong N."/>
        </authorList>
    </citation>
    <scope>NUCLEOTIDE SEQUENCE</scope>
    <source>
        <strain evidence="9">DF46-2-2</strain>
    </source>
</reference>
<reference evidence="9" key="3">
    <citation type="journal article" date="2022" name="Sci. Total Environ.">
        <title>Prevalence, transmission, and molecular epidemiology of tet(X)-positive bacteria among humans, animals, and environmental niches in China: An epidemiological, and genomic-based study.</title>
        <authorList>
            <person name="Dong N."/>
            <person name="Zeng Y."/>
            <person name="Cai C."/>
            <person name="Sun C."/>
            <person name="Lu J."/>
            <person name="Liu C."/>
            <person name="Zhou H."/>
            <person name="Sun Q."/>
            <person name="Shu L."/>
            <person name="Wang H."/>
            <person name="Wang Y."/>
            <person name="Wang S."/>
            <person name="Wu C."/>
            <person name="Chan E.W."/>
            <person name="Chen G."/>
            <person name="Shen Z."/>
            <person name="Chen S."/>
            <person name="Zhang R."/>
        </authorList>
    </citation>
    <scope>NUCLEOTIDE SEQUENCE</scope>
    <source>
        <strain evidence="9">DF46-2-2</strain>
    </source>
</reference>
<evidence type="ECO:0000313" key="9">
    <source>
        <dbReference type="EMBL" id="MDM1697056.1"/>
    </source>
</evidence>
<dbReference type="Pfam" id="PF00140">
    <property type="entry name" value="Sigma70_r1_2"/>
    <property type="match status" value="1"/>
</dbReference>
<dbReference type="GO" id="GO:0016987">
    <property type="term" value="F:sigma factor activity"/>
    <property type="evidence" value="ECO:0007669"/>
    <property type="project" value="UniProtKB-KW"/>
</dbReference>
<dbReference type="InterPro" id="IPR050239">
    <property type="entry name" value="Sigma-70_RNA_pol_init_factors"/>
</dbReference>
<dbReference type="Pfam" id="PF04545">
    <property type="entry name" value="Sigma70_r4"/>
    <property type="match status" value="1"/>
</dbReference>
<evidence type="ECO:0000256" key="4">
    <source>
        <dbReference type="ARBA" id="ARBA00023163"/>
    </source>
</evidence>
<keyword evidence="10" id="KW-1185">Reference proteome</keyword>
<sequence length="301" mass="35049">MASDKKTIKNILENESQYQPDLFQLYLKDLSHIPLLSKEQEADYATRAKNGDKEGRKIMIESNLRLVINIAKRYKHPSLPLAELTAEGNLGLIHALDKFDPKKGFRFSTYASWWIKHYIESYLIYQNKTVRLPIDVAKELKKALVYLHKHHTGESLKASTIDLLGLHLNRPAAYIVHLLSLHQEVLSLNQEYNESGTLNLINTLAVDKHYKPCAIVDAEHFNKFMQHILAQLPERERFIIEQRFHSDERPTLEKLGQQIGLTRERTRQLEKLALNKLKELLLQQNLDFDDFKPTFDTEELT</sequence>
<evidence type="ECO:0000313" key="8">
    <source>
        <dbReference type="EMBL" id="AKX60436.1"/>
    </source>
</evidence>
<dbReference type="NCBIfam" id="TIGR02937">
    <property type="entry name" value="sigma70-ECF"/>
    <property type="match status" value="1"/>
</dbReference>
<evidence type="ECO:0000259" key="5">
    <source>
        <dbReference type="Pfam" id="PF00140"/>
    </source>
</evidence>
<dbReference type="RefSeq" id="WP_053101737.1">
    <property type="nucleotide sequence ID" value="NZ_CP012365.1"/>
</dbReference>
<keyword evidence="3" id="KW-0238">DNA-binding</keyword>
<dbReference type="PANTHER" id="PTHR30603:SF67">
    <property type="entry name" value="RNA POLYMERASE SIGMA FACTOR RPOS"/>
    <property type="match status" value="1"/>
</dbReference>
<organism evidence="8 10">
    <name type="scientific">Thiopseudomonas alkaliphila</name>
    <dbReference type="NCBI Taxonomy" id="1697053"/>
    <lineage>
        <taxon>Bacteria</taxon>
        <taxon>Pseudomonadati</taxon>
        <taxon>Pseudomonadota</taxon>
        <taxon>Gammaproteobacteria</taxon>
        <taxon>Pseudomonadales</taxon>
        <taxon>Pseudomonadaceae</taxon>
        <taxon>Thiopseudomonas</taxon>
    </lineage>
</organism>
<dbReference type="InterPro" id="IPR007627">
    <property type="entry name" value="RNA_pol_sigma70_r2"/>
</dbReference>
<keyword evidence="1" id="KW-0805">Transcription regulation</keyword>
<feature type="domain" description="RNA polymerase sigma-70 region 4" evidence="7">
    <location>
        <begin position="229"/>
        <end position="279"/>
    </location>
</feature>
<dbReference type="InterPro" id="IPR000943">
    <property type="entry name" value="RNA_pol_sigma70"/>
</dbReference>
<keyword evidence="2" id="KW-0731">Sigma factor</keyword>
<dbReference type="Proteomes" id="UP001173465">
    <property type="component" value="Unassembled WGS sequence"/>
</dbReference>
<accession>A0A0K1XGG8</accession>
<feature type="domain" description="RNA polymerase sigma-70 region 2" evidence="6">
    <location>
        <begin position="59"/>
        <end position="123"/>
    </location>
</feature>
<dbReference type="InterPro" id="IPR014284">
    <property type="entry name" value="RNA_pol_sigma-70_dom"/>
</dbReference>
<dbReference type="EMBL" id="JACANB010000007">
    <property type="protein sequence ID" value="MDM1697056.1"/>
    <property type="molecule type" value="Genomic_DNA"/>
</dbReference>
<feature type="domain" description="RNA polymerase sigma-70 region 1.2" evidence="5">
    <location>
        <begin position="21"/>
        <end position="54"/>
    </location>
</feature>
<keyword evidence="4" id="KW-0804">Transcription</keyword>
<name>A0A0K1XGG8_9GAMM</name>
<dbReference type="PATRIC" id="fig|1698449.3.peg.2263"/>
<evidence type="ECO:0000313" key="10">
    <source>
        <dbReference type="Proteomes" id="UP000063953"/>
    </source>
</evidence>
<dbReference type="InterPro" id="IPR013325">
    <property type="entry name" value="RNA_pol_sigma_r2"/>
</dbReference>
<dbReference type="InterPro" id="IPR036388">
    <property type="entry name" value="WH-like_DNA-bd_sf"/>
</dbReference>
<evidence type="ECO:0000259" key="7">
    <source>
        <dbReference type="Pfam" id="PF04545"/>
    </source>
</evidence>
<protein>
    <submittedName>
        <fullName evidence="9">Sigma-70 family RNA polymerase sigma factor</fullName>
    </submittedName>
</protein>
<dbReference type="InterPro" id="IPR007630">
    <property type="entry name" value="RNA_pol_sigma70_r4"/>
</dbReference>
<dbReference type="GO" id="GO:0006352">
    <property type="term" value="P:DNA-templated transcription initiation"/>
    <property type="evidence" value="ECO:0007669"/>
    <property type="project" value="InterPro"/>
</dbReference>
<dbReference type="PANTHER" id="PTHR30603">
    <property type="entry name" value="RNA POLYMERASE SIGMA FACTOR RPO"/>
    <property type="match status" value="1"/>
</dbReference>
<dbReference type="STRING" id="1697053.AKN87_01625"/>